<name>A0ACD2ZXV5_9AGAR</name>
<proteinExistence type="predicted"/>
<gene>
    <name evidence="1" type="ORF">BDN72DRAFT_851832</name>
</gene>
<sequence>MMPTLPHLPIELQEEIFRLAARESNSTAGTLIQVSQWVRRWIEPILYEIVVVKNDNNATSFSYPTHIENRSDKIIDFFAQHGHHVLCLSIDPLKPQQEIVDILKLCPSLKNVMMPVDPSPMIETIQEHLINLERLSWPIDNLHPSMITSKPAYQRLTHLDMVGECLWGVWSTFLTQLPSLTHLALDEMYDDEDPMVLGCLKNCGKLEAVLLISENHRLVEVCQENSKDTRGTEVDERIVIITVRAQSDNWLGGVRGGLDMWSLADRVIEDRRKQRQTERSPEKL</sequence>
<evidence type="ECO:0000313" key="2">
    <source>
        <dbReference type="Proteomes" id="UP000308600"/>
    </source>
</evidence>
<keyword evidence="2" id="KW-1185">Reference proteome</keyword>
<reference evidence="1 2" key="1">
    <citation type="journal article" date="2019" name="Nat. Ecol. Evol.">
        <title>Megaphylogeny resolves global patterns of mushroom evolution.</title>
        <authorList>
            <person name="Varga T."/>
            <person name="Krizsan K."/>
            <person name="Foldi C."/>
            <person name="Dima B."/>
            <person name="Sanchez-Garcia M."/>
            <person name="Sanchez-Ramirez S."/>
            <person name="Szollosi G.J."/>
            <person name="Szarkandi J.G."/>
            <person name="Papp V."/>
            <person name="Albert L."/>
            <person name="Andreopoulos W."/>
            <person name="Angelini C."/>
            <person name="Antonin V."/>
            <person name="Barry K.W."/>
            <person name="Bougher N.L."/>
            <person name="Buchanan P."/>
            <person name="Buyck B."/>
            <person name="Bense V."/>
            <person name="Catcheside P."/>
            <person name="Chovatia M."/>
            <person name="Cooper J."/>
            <person name="Damon W."/>
            <person name="Desjardin D."/>
            <person name="Finy P."/>
            <person name="Geml J."/>
            <person name="Haridas S."/>
            <person name="Hughes K."/>
            <person name="Justo A."/>
            <person name="Karasinski D."/>
            <person name="Kautmanova I."/>
            <person name="Kiss B."/>
            <person name="Kocsube S."/>
            <person name="Kotiranta H."/>
            <person name="LaButti K.M."/>
            <person name="Lechner B.E."/>
            <person name="Liimatainen K."/>
            <person name="Lipzen A."/>
            <person name="Lukacs Z."/>
            <person name="Mihaltcheva S."/>
            <person name="Morgado L.N."/>
            <person name="Niskanen T."/>
            <person name="Noordeloos M.E."/>
            <person name="Ohm R.A."/>
            <person name="Ortiz-Santana B."/>
            <person name="Ovrebo C."/>
            <person name="Racz N."/>
            <person name="Riley R."/>
            <person name="Savchenko A."/>
            <person name="Shiryaev A."/>
            <person name="Soop K."/>
            <person name="Spirin V."/>
            <person name="Szebenyi C."/>
            <person name="Tomsovsky M."/>
            <person name="Tulloss R.E."/>
            <person name="Uehling J."/>
            <person name="Grigoriev I.V."/>
            <person name="Vagvolgyi C."/>
            <person name="Papp T."/>
            <person name="Martin F.M."/>
            <person name="Miettinen O."/>
            <person name="Hibbett D.S."/>
            <person name="Nagy L.G."/>
        </authorList>
    </citation>
    <scope>NUCLEOTIDE SEQUENCE [LARGE SCALE GENOMIC DNA]</scope>
    <source>
        <strain evidence="1 2">NL-1719</strain>
    </source>
</reference>
<accession>A0ACD2ZXV5</accession>
<dbReference type="EMBL" id="ML209593">
    <property type="protein sequence ID" value="TFK58153.1"/>
    <property type="molecule type" value="Genomic_DNA"/>
</dbReference>
<evidence type="ECO:0000313" key="1">
    <source>
        <dbReference type="EMBL" id="TFK58153.1"/>
    </source>
</evidence>
<protein>
    <submittedName>
        <fullName evidence="1">Uncharacterized protein</fullName>
    </submittedName>
</protein>
<dbReference type="Proteomes" id="UP000308600">
    <property type="component" value="Unassembled WGS sequence"/>
</dbReference>
<organism evidence="1 2">
    <name type="scientific">Pluteus cervinus</name>
    <dbReference type="NCBI Taxonomy" id="181527"/>
    <lineage>
        <taxon>Eukaryota</taxon>
        <taxon>Fungi</taxon>
        <taxon>Dikarya</taxon>
        <taxon>Basidiomycota</taxon>
        <taxon>Agaricomycotina</taxon>
        <taxon>Agaricomycetes</taxon>
        <taxon>Agaricomycetidae</taxon>
        <taxon>Agaricales</taxon>
        <taxon>Pluteineae</taxon>
        <taxon>Pluteaceae</taxon>
        <taxon>Pluteus</taxon>
    </lineage>
</organism>